<comment type="caution">
    <text evidence="2">The sequence shown here is derived from an EMBL/GenBank/DDBJ whole genome shotgun (WGS) entry which is preliminary data.</text>
</comment>
<reference evidence="2 3" key="1">
    <citation type="submission" date="2018-10" db="EMBL/GenBank/DDBJ databases">
        <title>Comamonadaceae CDC group NO-1 genome sequencing and assembly.</title>
        <authorList>
            <person name="Bernier A.-M."/>
            <person name="Bernard K."/>
        </authorList>
    </citation>
    <scope>NUCLEOTIDE SEQUENCE [LARGE SCALE GENOMIC DNA]</scope>
    <source>
        <strain evidence="2 3">NML970147</strain>
    </source>
</reference>
<organism evidence="2 3">
    <name type="scientific">Allofranklinella schreckenbergeri</name>
    <dbReference type="NCBI Taxonomy" id="1076744"/>
    <lineage>
        <taxon>Bacteria</taxon>
        <taxon>Pseudomonadati</taxon>
        <taxon>Pseudomonadota</taxon>
        <taxon>Betaproteobacteria</taxon>
        <taxon>Burkholderiales</taxon>
        <taxon>Comamonadaceae</taxon>
        <taxon>Allofranklinella</taxon>
    </lineage>
</organism>
<proteinExistence type="predicted"/>
<protein>
    <recommendedName>
        <fullName evidence="1">DUF11 domain-containing protein</fullName>
    </recommendedName>
</protein>
<name>A0A3M6PPY5_9BURK</name>
<dbReference type="Proteomes" id="UP000267521">
    <property type="component" value="Unassembled WGS sequence"/>
</dbReference>
<feature type="non-terminal residue" evidence="2">
    <location>
        <position position="314"/>
    </location>
</feature>
<dbReference type="Pfam" id="PF01345">
    <property type="entry name" value="DUF11"/>
    <property type="match status" value="1"/>
</dbReference>
<evidence type="ECO:0000259" key="1">
    <source>
        <dbReference type="Pfam" id="PF01345"/>
    </source>
</evidence>
<dbReference type="EMBL" id="RDQM01000025">
    <property type="protein sequence ID" value="RMW93133.1"/>
    <property type="molecule type" value="Genomic_DNA"/>
</dbReference>
<feature type="domain" description="DUF11" evidence="1">
    <location>
        <begin position="191"/>
        <end position="286"/>
    </location>
</feature>
<dbReference type="AlphaFoldDB" id="A0A3M6PPY5"/>
<evidence type="ECO:0000313" key="3">
    <source>
        <dbReference type="Proteomes" id="UP000267521"/>
    </source>
</evidence>
<evidence type="ECO:0000313" key="2">
    <source>
        <dbReference type="EMBL" id="RMW93133.1"/>
    </source>
</evidence>
<sequence>MAEVMGMLANPARDLTFVFFNDGTSANNSDHSDPLTSGETWNKAISAAMTVQLGLTSQPIGIDLGRGVGGRYYLNETLPYTGFPASLSGGDYDTYTNVPGAYALYLDGSQTPPATSPANTAKVAAYGLFAPRAAMQNGKSCVFAFGDISPFSAGVNQSISSLAQSIVAAASSDTCNKLLTPDLVPTLTLATPLQVGGNGTLTVKVDNHGQSDSAAGGKVVVTLPAQAQVDDTALPTGCTKPAPSEVECTLGAITAQSHKTLTLPITIVGSGVDSTFRSQVTGAAADTGELAPQLQNNGPIERKVTIAAPTATIT</sequence>
<gene>
    <name evidence="2" type="ORF">EBQ26_12435</name>
</gene>
<accession>A0A3M6PPY5</accession>
<dbReference type="InterPro" id="IPR001434">
    <property type="entry name" value="OmcB-like_DUF11"/>
</dbReference>